<dbReference type="SUPFAM" id="SSF48452">
    <property type="entry name" value="TPR-like"/>
    <property type="match status" value="1"/>
</dbReference>
<gene>
    <name evidence="2" type="ORF">EU348_02845</name>
</gene>
<organism evidence="2">
    <name type="scientific">Chryseobacterium indologenes</name>
    <name type="common">Flavobacterium indologenes</name>
    <dbReference type="NCBI Taxonomy" id="253"/>
    <lineage>
        <taxon>Bacteria</taxon>
        <taxon>Pseudomonadati</taxon>
        <taxon>Bacteroidota</taxon>
        <taxon>Flavobacteriia</taxon>
        <taxon>Flavobacteriales</taxon>
        <taxon>Weeksellaceae</taxon>
        <taxon>Chryseobacterium group</taxon>
        <taxon>Chryseobacterium</taxon>
    </lineage>
</organism>
<name>A0A411DIE4_CHRID</name>
<keyword evidence="1" id="KW-0472">Membrane</keyword>
<reference evidence="2" key="1">
    <citation type="submission" date="2019-01" db="EMBL/GenBank/DDBJ databases">
        <title>Whole Genome Sequencing for Putative Detection of Antimicrobial Resistance and Potential Virulence Factors in Chryseobacterium indologenes isolated from Nile Tilapia in Tanzania.</title>
        <authorList>
            <person name="Mwega E."/>
            <person name="Mutoloki S."/>
            <person name="Mugimba K."/>
            <person name="Colquhoun D."/>
            <person name="Mdegela R."/>
            <person name="Evensen O."/>
            <person name="Wasteson Y."/>
        </authorList>
    </citation>
    <scope>NUCLEOTIDE SEQUENCE [LARGE SCALE GENOMIC DNA]</scope>
    <source>
        <strain evidence="2">StR 01</strain>
    </source>
</reference>
<dbReference type="GO" id="GO:0003677">
    <property type="term" value="F:DNA binding"/>
    <property type="evidence" value="ECO:0007669"/>
    <property type="project" value="InterPro"/>
</dbReference>
<dbReference type="InterPro" id="IPR016032">
    <property type="entry name" value="Sig_transdc_resp-reg_C-effctor"/>
</dbReference>
<keyword evidence="1" id="KW-0812">Transmembrane</keyword>
<dbReference type="EMBL" id="CP035532">
    <property type="protein sequence ID" value="QBA20158.1"/>
    <property type="molecule type" value="Genomic_DNA"/>
</dbReference>
<keyword evidence="1" id="KW-1133">Transmembrane helix</keyword>
<dbReference type="AlphaFoldDB" id="A0A411DIE4"/>
<feature type="transmembrane region" description="Helical" evidence="1">
    <location>
        <begin position="354"/>
        <end position="374"/>
    </location>
</feature>
<dbReference type="InterPro" id="IPR011990">
    <property type="entry name" value="TPR-like_helical_dom_sf"/>
</dbReference>
<evidence type="ECO:0000313" key="2">
    <source>
        <dbReference type="EMBL" id="QBA20158.1"/>
    </source>
</evidence>
<proteinExistence type="predicted"/>
<accession>A0A411DIE4</accession>
<dbReference type="GO" id="GO:0006355">
    <property type="term" value="P:regulation of DNA-templated transcription"/>
    <property type="evidence" value="ECO:0007669"/>
    <property type="project" value="InterPro"/>
</dbReference>
<evidence type="ECO:0008006" key="3">
    <source>
        <dbReference type="Google" id="ProtNLM"/>
    </source>
</evidence>
<evidence type="ECO:0000256" key="1">
    <source>
        <dbReference type="SAM" id="Phobius"/>
    </source>
</evidence>
<dbReference type="SUPFAM" id="SSF46894">
    <property type="entry name" value="C-terminal effector domain of the bipartite response regulators"/>
    <property type="match status" value="1"/>
</dbReference>
<dbReference type="Gene3D" id="1.25.40.10">
    <property type="entry name" value="Tetratricopeptide repeat domain"/>
    <property type="match status" value="1"/>
</dbReference>
<sequence>MKDNAIKAKTTLIIFILLFIGSHYCYSQNHSISKKEIDSLIAVLKRKDAYADLGSKQLLDLSYTVYTQSKKIMYSKGILDAISKMTEIYMNEQNYEMALKIISEGRVLAEKNHDQYNLARLNTAEGMIYSELGYTKRSRKLLKEALSQIGKINSIENPVLKAAVYRTMSRNIMKEGQNGQSDSVLIYLHMGYDESKKINHNFYLRKNYLASFAMDLSYKYFSKRDIKNTERYLIQFAKEMEVQKDSSDFIHYYTLKGNIENEKGNFTKALNNFEKSDHLAKKYKIYPLALKDIYSGKARSYLGLKDYKKQAIYSEKAQKISDSILILEKKVLNNIISRPESPKNTDNQPNTNKLLIIILILSISITVFVLYTFYIKKKKYHKTPESFTDSEKSTEENISLYKKDSSTENLTGLKLLVQNKDQSFHLKFSEAFPTFNKQLLQINSQLTYSDLEYCALIRLNLDNKIIADYKSISPNSVISKKYRLRKKLNISKDENMYLWMLNTL</sequence>
<protein>
    <recommendedName>
        <fullName evidence="3">HTH luxR-type domain-containing protein</fullName>
    </recommendedName>
</protein>